<accession>A0ABN0WAU8</accession>
<evidence type="ECO:0000313" key="14">
    <source>
        <dbReference type="Proteomes" id="UP001500782"/>
    </source>
</evidence>
<reference evidence="13 14" key="1">
    <citation type="journal article" date="2019" name="Int. J. Syst. Evol. Microbiol.">
        <title>The Global Catalogue of Microorganisms (GCM) 10K type strain sequencing project: providing services to taxonomists for standard genome sequencing and annotation.</title>
        <authorList>
            <consortium name="The Broad Institute Genomics Platform"/>
            <consortium name="The Broad Institute Genome Sequencing Center for Infectious Disease"/>
            <person name="Wu L."/>
            <person name="Ma J."/>
        </authorList>
    </citation>
    <scope>NUCLEOTIDE SEQUENCE [LARGE SCALE GENOMIC DNA]</scope>
    <source>
        <strain evidence="13 14">JCM 9731</strain>
    </source>
</reference>
<dbReference type="InterPro" id="IPR038371">
    <property type="entry name" value="Cu_polyphenol_OxRdtase_sf"/>
</dbReference>
<gene>
    <name evidence="13" type="primary">pgeF</name>
    <name evidence="13" type="ORF">GCM10008967_22230</name>
</gene>
<comment type="catalytic activity">
    <reaction evidence="11">
        <text>S-methyl-5'-thioadenosine + phosphate = 5-(methylsulfanyl)-alpha-D-ribose 1-phosphate + adenine</text>
        <dbReference type="Rhea" id="RHEA:11852"/>
        <dbReference type="ChEBI" id="CHEBI:16708"/>
        <dbReference type="ChEBI" id="CHEBI:17509"/>
        <dbReference type="ChEBI" id="CHEBI:43474"/>
        <dbReference type="ChEBI" id="CHEBI:58533"/>
        <dbReference type="EC" id="2.4.2.28"/>
    </reaction>
    <physiologicalReaction direction="left-to-right" evidence="11">
        <dbReference type="Rhea" id="RHEA:11853"/>
    </physiologicalReaction>
</comment>
<comment type="catalytic activity">
    <reaction evidence="9">
        <text>adenosine + H2O + H(+) = inosine + NH4(+)</text>
        <dbReference type="Rhea" id="RHEA:24408"/>
        <dbReference type="ChEBI" id="CHEBI:15377"/>
        <dbReference type="ChEBI" id="CHEBI:15378"/>
        <dbReference type="ChEBI" id="CHEBI:16335"/>
        <dbReference type="ChEBI" id="CHEBI:17596"/>
        <dbReference type="ChEBI" id="CHEBI:28938"/>
        <dbReference type="EC" id="3.5.4.4"/>
    </reaction>
    <physiologicalReaction direction="left-to-right" evidence="9">
        <dbReference type="Rhea" id="RHEA:24409"/>
    </physiologicalReaction>
</comment>
<comment type="function">
    <text evidence="3">Purine nucleoside enzyme that catalyzes the phosphorolysis of adenosine and inosine nucleosides, yielding D-ribose 1-phosphate and the respective free bases, adenine and hypoxanthine. Also catalyzes the phosphorolysis of S-methyl-5'-thioadenosine into adenine and S-methyl-5-thio-alpha-D-ribose 1-phosphate. Also has adenosine deaminase activity.</text>
</comment>
<dbReference type="SUPFAM" id="SSF64438">
    <property type="entry name" value="CNF1/YfiH-like putative cysteine hydrolases"/>
    <property type="match status" value="1"/>
</dbReference>
<sequence length="271" mass="30323">MEPFQIKSKQWMALDTWMNQHPSLVAGFTTKDEGVSSFPTEALNLAFHVSDLEENVQENRERLAEQLNFPVQHWVSTEQVHGTDITLINSNDRGKGAYSLETCIPKTDGLITRESDVLLTLCYADCVPLFFLDPDTKWIGVAHAGWKGTTGNIASKMVKALCEQGVKLNQIQVAVGPSICKKCYKVDQRVISAVNAVLSEHDPKPYQELEAGQFSLDLKELNVQLLKNAGIPETNILSTGYCSSCDQKLFFSHRRDQGKTGRMLSFIGWRE</sequence>
<protein>
    <recommendedName>
        <fullName evidence="12">Purine nucleoside phosphorylase</fullName>
    </recommendedName>
</protein>
<proteinExistence type="inferred from homology"/>
<comment type="catalytic activity">
    <reaction evidence="10">
        <text>adenosine + phosphate = alpha-D-ribose 1-phosphate + adenine</text>
        <dbReference type="Rhea" id="RHEA:27642"/>
        <dbReference type="ChEBI" id="CHEBI:16335"/>
        <dbReference type="ChEBI" id="CHEBI:16708"/>
        <dbReference type="ChEBI" id="CHEBI:43474"/>
        <dbReference type="ChEBI" id="CHEBI:57720"/>
        <dbReference type="EC" id="2.4.2.1"/>
    </reaction>
    <physiologicalReaction direction="left-to-right" evidence="10">
        <dbReference type="Rhea" id="RHEA:27643"/>
    </physiologicalReaction>
</comment>
<keyword evidence="6" id="KW-0479">Metal-binding</keyword>
<evidence type="ECO:0000256" key="10">
    <source>
        <dbReference type="ARBA" id="ARBA00048968"/>
    </source>
</evidence>
<evidence type="ECO:0000256" key="6">
    <source>
        <dbReference type="ARBA" id="ARBA00022723"/>
    </source>
</evidence>
<evidence type="ECO:0000256" key="11">
    <source>
        <dbReference type="ARBA" id="ARBA00049893"/>
    </source>
</evidence>
<dbReference type="EMBL" id="BAAADJ010000022">
    <property type="protein sequence ID" value="GAA0331227.1"/>
    <property type="molecule type" value="Genomic_DNA"/>
</dbReference>
<dbReference type="RefSeq" id="WP_343799072.1">
    <property type="nucleotide sequence ID" value="NZ_BAAADJ010000022.1"/>
</dbReference>
<organism evidence="13 14">
    <name type="scientific">Bacillus carboniphilus</name>
    <dbReference type="NCBI Taxonomy" id="86663"/>
    <lineage>
        <taxon>Bacteria</taxon>
        <taxon>Bacillati</taxon>
        <taxon>Bacillota</taxon>
        <taxon>Bacilli</taxon>
        <taxon>Bacillales</taxon>
        <taxon>Bacillaceae</taxon>
        <taxon>Bacillus</taxon>
    </lineage>
</organism>
<comment type="caution">
    <text evidence="13">The sequence shown here is derived from an EMBL/GenBank/DDBJ whole genome shotgun (WGS) entry which is preliminary data.</text>
</comment>
<evidence type="ECO:0000313" key="13">
    <source>
        <dbReference type="EMBL" id="GAA0331227.1"/>
    </source>
</evidence>
<dbReference type="NCBIfam" id="TIGR00726">
    <property type="entry name" value="peptidoglycan editing factor PgeF"/>
    <property type="match status" value="1"/>
</dbReference>
<evidence type="ECO:0000256" key="3">
    <source>
        <dbReference type="ARBA" id="ARBA00003215"/>
    </source>
</evidence>
<evidence type="ECO:0000256" key="2">
    <source>
        <dbReference type="ARBA" id="ARBA00001947"/>
    </source>
</evidence>
<keyword evidence="14" id="KW-1185">Reference proteome</keyword>
<dbReference type="InterPro" id="IPR011324">
    <property type="entry name" value="Cytotoxic_necrot_fac-like_cat"/>
</dbReference>
<dbReference type="Proteomes" id="UP001500782">
    <property type="component" value="Unassembled WGS sequence"/>
</dbReference>
<name>A0ABN0WAU8_9BACI</name>
<keyword evidence="5" id="KW-0808">Transferase</keyword>
<keyword evidence="8" id="KW-0862">Zinc</keyword>
<dbReference type="Pfam" id="PF02578">
    <property type="entry name" value="Cu-oxidase_4"/>
    <property type="match status" value="1"/>
</dbReference>
<comment type="similarity">
    <text evidence="4 12">Belongs to the purine nucleoside phosphorylase YfiH/LACC1 family.</text>
</comment>
<keyword evidence="7" id="KW-0378">Hydrolase</keyword>
<comment type="cofactor">
    <cofactor evidence="2">
        <name>Zn(2+)</name>
        <dbReference type="ChEBI" id="CHEBI:29105"/>
    </cofactor>
</comment>
<dbReference type="PANTHER" id="PTHR30616:SF2">
    <property type="entry name" value="PURINE NUCLEOSIDE PHOSPHORYLASE LACC1"/>
    <property type="match status" value="1"/>
</dbReference>
<evidence type="ECO:0000256" key="5">
    <source>
        <dbReference type="ARBA" id="ARBA00022679"/>
    </source>
</evidence>
<evidence type="ECO:0000256" key="8">
    <source>
        <dbReference type="ARBA" id="ARBA00022833"/>
    </source>
</evidence>
<dbReference type="InterPro" id="IPR003730">
    <property type="entry name" value="Cu_polyphenol_OxRdtase"/>
</dbReference>
<evidence type="ECO:0000256" key="7">
    <source>
        <dbReference type="ARBA" id="ARBA00022801"/>
    </source>
</evidence>
<dbReference type="PANTHER" id="PTHR30616">
    <property type="entry name" value="UNCHARACTERIZED PROTEIN YFIH"/>
    <property type="match status" value="1"/>
</dbReference>
<dbReference type="Gene3D" id="3.60.140.10">
    <property type="entry name" value="CNF1/YfiH-like putative cysteine hydrolases"/>
    <property type="match status" value="1"/>
</dbReference>
<evidence type="ECO:0000256" key="12">
    <source>
        <dbReference type="RuleBase" id="RU361274"/>
    </source>
</evidence>
<evidence type="ECO:0000256" key="1">
    <source>
        <dbReference type="ARBA" id="ARBA00000553"/>
    </source>
</evidence>
<evidence type="ECO:0000256" key="9">
    <source>
        <dbReference type="ARBA" id="ARBA00047989"/>
    </source>
</evidence>
<evidence type="ECO:0000256" key="4">
    <source>
        <dbReference type="ARBA" id="ARBA00007353"/>
    </source>
</evidence>
<dbReference type="CDD" id="cd16833">
    <property type="entry name" value="YfiH"/>
    <property type="match status" value="1"/>
</dbReference>
<comment type="catalytic activity">
    <reaction evidence="1">
        <text>inosine + phosphate = alpha-D-ribose 1-phosphate + hypoxanthine</text>
        <dbReference type="Rhea" id="RHEA:27646"/>
        <dbReference type="ChEBI" id="CHEBI:17368"/>
        <dbReference type="ChEBI" id="CHEBI:17596"/>
        <dbReference type="ChEBI" id="CHEBI:43474"/>
        <dbReference type="ChEBI" id="CHEBI:57720"/>
        <dbReference type="EC" id="2.4.2.1"/>
    </reaction>
    <physiologicalReaction direction="left-to-right" evidence="1">
        <dbReference type="Rhea" id="RHEA:27647"/>
    </physiologicalReaction>
</comment>